<evidence type="ECO:0000256" key="6">
    <source>
        <dbReference type="ARBA" id="ARBA00022989"/>
    </source>
</evidence>
<keyword evidence="5 8" id="KW-0812">Transmembrane</keyword>
<feature type="transmembrane region" description="Helical" evidence="8">
    <location>
        <begin position="358"/>
        <end position="378"/>
    </location>
</feature>
<organism evidence="10 11">
    <name type="scientific">Candidatus Nealsonbacteria bacterium RIFOXYC1_FULL_40_7</name>
    <dbReference type="NCBI Taxonomy" id="1801678"/>
    <lineage>
        <taxon>Bacteria</taxon>
        <taxon>Candidatus Nealsoniibacteriota</taxon>
    </lineage>
</organism>
<evidence type="ECO:0000313" key="11">
    <source>
        <dbReference type="Proteomes" id="UP000176326"/>
    </source>
</evidence>
<protein>
    <recommendedName>
        <fullName evidence="9">Glycosyltransferase RgtA/B/C/D-like domain-containing protein</fullName>
    </recommendedName>
</protein>
<keyword evidence="6 8" id="KW-1133">Transmembrane helix</keyword>
<feature type="transmembrane region" description="Helical" evidence="8">
    <location>
        <begin position="214"/>
        <end position="232"/>
    </location>
</feature>
<dbReference type="InterPro" id="IPR050297">
    <property type="entry name" value="LipidA_mod_glycosyltrf_83"/>
</dbReference>
<name>A0A1G2EQT5_9BACT</name>
<comment type="subcellular location">
    <subcellularLocation>
        <location evidence="1">Cell membrane</location>
        <topology evidence="1">Multi-pass membrane protein</topology>
    </subcellularLocation>
</comment>
<evidence type="ECO:0000313" key="10">
    <source>
        <dbReference type="EMBL" id="OGZ28107.1"/>
    </source>
</evidence>
<keyword evidence="3" id="KW-0328">Glycosyltransferase</keyword>
<feature type="transmembrane region" description="Helical" evidence="8">
    <location>
        <begin position="90"/>
        <end position="113"/>
    </location>
</feature>
<evidence type="ECO:0000256" key="7">
    <source>
        <dbReference type="ARBA" id="ARBA00023136"/>
    </source>
</evidence>
<comment type="caution">
    <text evidence="10">The sequence shown here is derived from an EMBL/GenBank/DDBJ whole genome shotgun (WGS) entry which is preliminary data.</text>
</comment>
<dbReference type="EMBL" id="MHMN01000028">
    <property type="protein sequence ID" value="OGZ28107.1"/>
    <property type="molecule type" value="Genomic_DNA"/>
</dbReference>
<feature type="transmembrane region" description="Helical" evidence="8">
    <location>
        <begin position="385"/>
        <end position="407"/>
    </location>
</feature>
<evidence type="ECO:0000256" key="4">
    <source>
        <dbReference type="ARBA" id="ARBA00022679"/>
    </source>
</evidence>
<keyword evidence="4" id="KW-0808">Transferase</keyword>
<evidence type="ECO:0000256" key="8">
    <source>
        <dbReference type="SAM" id="Phobius"/>
    </source>
</evidence>
<evidence type="ECO:0000256" key="2">
    <source>
        <dbReference type="ARBA" id="ARBA00022475"/>
    </source>
</evidence>
<accession>A0A1G2EQT5</accession>
<dbReference type="InterPro" id="IPR038731">
    <property type="entry name" value="RgtA/B/C-like"/>
</dbReference>
<evidence type="ECO:0000259" key="9">
    <source>
        <dbReference type="Pfam" id="PF13231"/>
    </source>
</evidence>
<dbReference type="PANTHER" id="PTHR33908">
    <property type="entry name" value="MANNOSYLTRANSFERASE YKCB-RELATED"/>
    <property type="match status" value="1"/>
</dbReference>
<proteinExistence type="predicted"/>
<keyword evidence="7 8" id="KW-0472">Membrane</keyword>
<evidence type="ECO:0000256" key="3">
    <source>
        <dbReference type="ARBA" id="ARBA00022676"/>
    </source>
</evidence>
<gene>
    <name evidence="10" type="ORF">A2427_04940</name>
</gene>
<feature type="domain" description="Glycosyltransferase RgtA/B/C/D-like" evidence="9">
    <location>
        <begin position="93"/>
        <end position="226"/>
    </location>
</feature>
<feature type="transmembrane region" description="Helical" evidence="8">
    <location>
        <begin position="9"/>
        <end position="27"/>
    </location>
</feature>
<feature type="transmembrane region" description="Helical" evidence="8">
    <location>
        <begin position="181"/>
        <end position="202"/>
    </location>
</feature>
<dbReference type="GO" id="GO:0009103">
    <property type="term" value="P:lipopolysaccharide biosynthetic process"/>
    <property type="evidence" value="ECO:0007669"/>
    <property type="project" value="UniProtKB-ARBA"/>
</dbReference>
<dbReference type="GO" id="GO:0016763">
    <property type="term" value="F:pentosyltransferase activity"/>
    <property type="evidence" value="ECO:0007669"/>
    <property type="project" value="TreeGrafter"/>
</dbReference>
<reference evidence="10 11" key="1">
    <citation type="journal article" date="2016" name="Nat. Commun.">
        <title>Thousands of microbial genomes shed light on interconnected biogeochemical processes in an aquifer system.</title>
        <authorList>
            <person name="Anantharaman K."/>
            <person name="Brown C.T."/>
            <person name="Hug L.A."/>
            <person name="Sharon I."/>
            <person name="Castelle C.J."/>
            <person name="Probst A.J."/>
            <person name="Thomas B.C."/>
            <person name="Singh A."/>
            <person name="Wilkins M.J."/>
            <person name="Karaoz U."/>
            <person name="Brodie E.L."/>
            <person name="Williams K.H."/>
            <person name="Hubbard S.S."/>
            <person name="Banfield J.F."/>
        </authorList>
    </citation>
    <scope>NUCLEOTIDE SEQUENCE [LARGE SCALE GENOMIC DNA]</scope>
</reference>
<keyword evidence="2" id="KW-1003">Cell membrane</keyword>
<dbReference type="PANTHER" id="PTHR33908:SF11">
    <property type="entry name" value="MEMBRANE PROTEIN"/>
    <property type="match status" value="1"/>
</dbReference>
<feature type="transmembrane region" description="Helical" evidence="8">
    <location>
        <begin position="335"/>
        <end position="352"/>
    </location>
</feature>
<sequence>MRWTKVKQFFPITVIICISLVFRFIYLNRIPAALSGDELHYILTAKSVWLTGHDISGTWNLFSALFFRYPPGEGQAELPYFLHLPFSGPFPFSLFLAKLPFALLSVGIVILLYKIASKLFGKTIGIATGLIAAVNPWLVVMGRTGYESTPATFFYLLAIWVLLSTHSWGILWSLIPFSLAFYSYIGTKLIFIPFVILAIFLTKYKQKNLNMKPYVALGLLCMAITIGFFILLKTSPGESRITEIMLPSSQTVANQVNEMRRASVQSPLLPFLINKYTAYIQIISSKLLRIFSPTYLFLEGDQFFLPAKQSFFYYIDFLFLIWGTLWFFSKKPQVFLILTGFIFIGTFPHLFHTTMGDFSAHIALMFPFMIMLIGAGIAQLHRRPILAGITVIFYILSIASFSMIYFFQYPLTGSSDFPMRILFKYVSLAKQSQIPITIYSTRSEDALTKYLFYTNEFTKESIKEISHIEKGLPFTFHRIHFTDCNSDVTRDNAPSGILIYDQICAMRIDGQTVKISGLVDGGQKYTILNDSVCSGYKLNTYPAGIRISDFRIEQLSQENFCKTFISR</sequence>
<dbReference type="Proteomes" id="UP000176326">
    <property type="component" value="Unassembled WGS sequence"/>
</dbReference>
<feature type="transmembrane region" description="Helical" evidence="8">
    <location>
        <begin position="311"/>
        <end position="328"/>
    </location>
</feature>
<feature type="transmembrane region" description="Helical" evidence="8">
    <location>
        <begin position="152"/>
        <end position="175"/>
    </location>
</feature>
<evidence type="ECO:0000256" key="1">
    <source>
        <dbReference type="ARBA" id="ARBA00004651"/>
    </source>
</evidence>
<evidence type="ECO:0000256" key="5">
    <source>
        <dbReference type="ARBA" id="ARBA00022692"/>
    </source>
</evidence>
<dbReference type="AlphaFoldDB" id="A0A1G2EQT5"/>
<dbReference type="Pfam" id="PF13231">
    <property type="entry name" value="PMT_2"/>
    <property type="match status" value="1"/>
</dbReference>
<dbReference type="GO" id="GO:0005886">
    <property type="term" value="C:plasma membrane"/>
    <property type="evidence" value="ECO:0007669"/>
    <property type="project" value="UniProtKB-SubCell"/>
</dbReference>